<organism evidence="2 3">
    <name type="scientific">Xylophilus rhododendri</name>
    <dbReference type="NCBI Taxonomy" id="2697032"/>
    <lineage>
        <taxon>Bacteria</taxon>
        <taxon>Pseudomonadati</taxon>
        <taxon>Pseudomonadota</taxon>
        <taxon>Betaproteobacteria</taxon>
        <taxon>Burkholderiales</taxon>
        <taxon>Xylophilus</taxon>
    </lineage>
</organism>
<dbReference type="RefSeq" id="WP_160551123.1">
    <property type="nucleotide sequence ID" value="NZ_CP047650.1"/>
</dbReference>
<accession>A0A857J417</accession>
<dbReference type="EMBL" id="CP047650">
    <property type="protein sequence ID" value="QHI97605.1"/>
    <property type="molecule type" value="Genomic_DNA"/>
</dbReference>
<evidence type="ECO:0000313" key="3">
    <source>
        <dbReference type="Proteomes" id="UP000464787"/>
    </source>
</evidence>
<reference evidence="2 3" key="1">
    <citation type="submission" date="2020-01" db="EMBL/GenBank/DDBJ databases">
        <title>Genome sequencing of strain KACC 21265.</title>
        <authorList>
            <person name="Heo J."/>
            <person name="Kim S.-J."/>
            <person name="Kim J.-S."/>
            <person name="Hong S.-B."/>
            <person name="Kwon S.-W."/>
        </authorList>
    </citation>
    <scope>NUCLEOTIDE SEQUENCE [LARGE SCALE GENOMIC DNA]</scope>
    <source>
        <strain evidence="2 3">KACC 21265</strain>
    </source>
</reference>
<protein>
    <submittedName>
        <fullName evidence="2">Uncharacterized protein</fullName>
    </submittedName>
</protein>
<dbReference type="AlphaFoldDB" id="A0A857J417"/>
<gene>
    <name evidence="2" type="ORF">GT347_06145</name>
</gene>
<evidence type="ECO:0000313" key="2">
    <source>
        <dbReference type="EMBL" id="QHI97605.1"/>
    </source>
</evidence>
<evidence type="ECO:0000256" key="1">
    <source>
        <dbReference type="SAM" id="MobiDB-lite"/>
    </source>
</evidence>
<sequence length="139" mass="15447">MNTVWYLVLLALAIFLAGAALATVLWWCAMPGPMVRRWLAPLLDAVEIGFAEQVLQHRERSQRDKLWARKQQAQWSENEELRMTRHEAHLLAEIRLLLRASSRTGPAALSAVASPSAPAHSNVRAGRGGKQFEPSVGTL</sequence>
<dbReference type="Proteomes" id="UP000464787">
    <property type="component" value="Chromosome"/>
</dbReference>
<feature type="region of interest" description="Disordered" evidence="1">
    <location>
        <begin position="111"/>
        <end position="139"/>
    </location>
</feature>
<name>A0A857J417_9BURK</name>
<proteinExistence type="predicted"/>
<keyword evidence="3" id="KW-1185">Reference proteome</keyword>
<dbReference type="KEGG" id="xyk:GT347_06145"/>